<accession>A0A9W7LDQ4</accession>
<dbReference type="Pfam" id="PF12706">
    <property type="entry name" value="Lactamase_B_2"/>
    <property type="match status" value="1"/>
</dbReference>
<dbReference type="InterPro" id="IPR036866">
    <property type="entry name" value="RibonucZ/Hydroxyglut_hydro"/>
</dbReference>
<organism evidence="2 3">
    <name type="scientific">Triparma columacea</name>
    <dbReference type="NCBI Taxonomy" id="722753"/>
    <lineage>
        <taxon>Eukaryota</taxon>
        <taxon>Sar</taxon>
        <taxon>Stramenopiles</taxon>
        <taxon>Ochrophyta</taxon>
        <taxon>Bolidophyceae</taxon>
        <taxon>Parmales</taxon>
        <taxon>Triparmaceae</taxon>
        <taxon>Triparma</taxon>
    </lineage>
</organism>
<dbReference type="AlphaFoldDB" id="A0A9W7LDQ4"/>
<sequence length="344" mass="38270">MTRPPLGRVSAFLTASAISSYYAYAPTTVASSDSPPSSFIQFLGSGSSTGCPKTSCIFKGQDSKQCSTSLAALVGDPSNNKDYRGNPSLLISHRPSPSTQTNVIIDAGKTFRESLLRVRPQITHVSGIVLTHEHMDAYGGLDDIRGVQLRDGPALPIWCGEKTLEVVRRAFPYLMPRERREGEVARHVSKVDFKVFSEFKEFAFGEGECELKLTPLPFVHGEDCTCYGFAFGGDNDRVLYISDVSRIEGRTMEWIKKWMGERGVEVLVVDALLLDRDHMTHFGMRKAAELIRELRPKQSFIVGISCDSWPTHDKANEMLSKMFKEDGLKVELAWDGLKVPLNLN</sequence>
<feature type="domain" description="Metallo-beta-lactamase" evidence="1">
    <location>
        <begin position="85"/>
        <end position="304"/>
    </location>
</feature>
<dbReference type="SUPFAM" id="SSF56281">
    <property type="entry name" value="Metallo-hydrolase/oxidoreductase"/>
    <property type="match status" value="1"/>
</dbReference>
<dbReference type="Proteomes" id="UP001165065">
    <property type="component" value="Unassembled WGS sequence"/>
</dbReference>
<evidence type="ECO:0000313" key="2">
    <source>
        <dbReference type="EMBL" id="GMI45867.1"/>
    </source>
</evidence>
<dbReference type="OrthoDB" id="341300at2759"/>
<evidence type="ECO:0000259" key="1">
    <source>
        <dbReference type="SMART" id="SM00849"/>
    </source>
</evidence>
<dbReference type="EMBL" id="BRYA01000269">
    <property type="protein sequence ID" value="GMI45867.1"/>
    <property type="molecule type" value="Genomic_DNA"/>
</dbReference>
<protein>
    <recommendedName>
        <fullName evidence="1">Metallo-beta-lactamase domain-containing protein</fullName>
    </recommendedName>
</protein>
<reference evidence="3" key="1">
    <citation type="journal article" date="2023" name="Commun. Biol.">
        <title>Genome analysis of Parmales, the sister group of diatoms, reveals the evolutionary specialization of diatoms from phago-mixotrophs to photoautotrophs.</title>
        <authorList>
            <person name="Ban H."/>
            <person name="Sato S."/>
            <person name="Yoshikawa S."/>
            <person name="Yamada K."/>
            <person name="Nakamura Y."/>
            <person name="Ichinomiya M."/>
            <person name="Sato N."/>
            <person name="Blanc-Mathieu R."/>
            <person name="Endo H."/>
            <person name="Kuwata A."/>
            <person name="Ogata H."/>
        </authorList>
    </citation>
    <scope>NUCLEOTIDE SEQUENCE [LARGE SCALE GENOMIC DNA]</scope>
</reference>
<gene>
    <name evidence="2" type="ORF">TrCOL_g8427</name>
</gene>
<dbReference type="SMART" id="SM00849">
    <property type="entry name" value="Lactamase_B"/>
    <property type="match status" value="1"/>
</dbReference>
<dbReference type="Gene3D" id="3.60.15.10">
    <property type="entry name" value="Ribonuclease Z/Hydroxyacylglutathione hydrolase-like"/>
    <property type="match status" value="1"/>
</dbReference>
<dbReference type="CDD" id="cd16279">
    <property type="entry name" value="metallo-hydrolase-like_MBL-fold"/>
    <property type="match status" value="1"/>
</dbReference>
<comment type="caution">
    <text evidence="2">The sequence shown here is derived from an EMBL/GenBank/DDBJ whole genome shotgun (WGS) entry which is preliminary data.</text>
</comment>
<keyword evidence="3" id="KW-1185">Reference proteome</keyword>
<dbReference type="PANTHER" id="PTHR42663">
    <property type="entry name" value="HYDROLASE C777.06C-RELATED-RELATED"/>
    <property type="match status" value="1"/>
</dbReference>
<dbReference type="PANTHER" id="PTHR42663:SF6">
    <property type="entry name" value="HYDROLASE C777.06C-RELATED"/>
    <property type="match status" value="1"/>
</dbReference>
<name>A0A9W7LDQ4_9STRA</name>
<dbReference type="InterPro" id="IPR001279">
    <property type="entry name" value="Metallo-B-lactamas"/>
</dbReference>
<evidence type="ECO:0000313" key="3">
    <source>
        <dbReference type="Proteomes" id="UP001165065"/>
    </source>
</evidence>
<proteinExistence type="predicted"/>